<feature type="compositionally biased region" description="Low complexity" evidence="5">
    <location>
        <begin position="441"/>
        <end position="453"/>
    </location>
</feature>
<accession>A0A7K8XBW7</accession>
<dbReference type="CDD" id="cd05529">
    <property type="entry name" value="Bromo_WDR9_I_like"/>
    <property type="match status" value="1"/>
</dbReference>
<feature type="compositionally biased region" description="Polar residues" evidence="5">
    <location>
        <begin position="682"/>
        <end position="700"/>
    </location>
</feature>
<feature type="region of interest" description="Disordered" evidence="5">
    <location>
        <begin position="990"/>
        <end position="1199"/>
    </location>
</feature>
<dbReference type="InterPro" id="IPR001487">
    <property type="entry name" value="Bromodomain"/>
</dbReference>
<keyword evidence="1" id="KW-0597">Phosphoprotein</keyword>
<keyword evidence="8" id="KW-1185">Reference proteome</keyword>
<feature type="compositionally biased region" description="Basic residues" evidence="5">
    <location>
        <begin position="803"/>
        <end position="813"/>
    </location>
</feature>
<comment type="caution">
    <text evidence="7">The sequence shown here is derived from an EMBL/GenBank/DDBJ whole genome shotgun (WGS) entry which is preliminary data.</text>
</comment>
<dbReference type="InterPro" id="IPR036427">
    <property type="entry name" value="Bromodomain-like_sf"/>
</dbReference>
<organism evidence="7 8">
    <name type="scientific">Eubucco bourcierii</name>
    <name type="common">red-headed barbet</name>
    <dbReference type="NCBI Taxonomy" id="91767"/>
    <lineage>
        <taxon>Eukaryota</taxon>
        <taxon>Metazoa</taxon>
        <taxon>Chordata</taxon>
        <taxon>Craniata</taxon>
        <taxon>Vertebrata</taxon>
        <taxon>Euteleostomi</taxon>
        <taxon>Archelosauria</taxon>
        <taxon>Archosauria</taxon>
        <taxon>Dinosauria</taxon>
        <taxon>Saurischia</taxon>
        <taxon>Theropoda</taxon>
        <taxon>Coelurosauria</taxon>
        <taxon>Aves</taxon>
        <taxon>Neognathae</taxon>
        <taxon>Neoaves</taxon>
        <taxon>Telluraves</taxon>
        <taxon>Coraciimorphae</taxon>
        <taxon>Piciformes</taxon>
        <taxon>Ramphastidae</taxon>
        <taxon>Eubucco</taxon>
    </lineage>
</organism>
<feature type="compositionally biased region" description="Basic and acidic residues" evidence="5">
    <location>
        <begin position="942"/>
        <end position="963"/>
    </location>
</feature>
<dbReference type="GO" id="GO:0007010">
    <property type="term" value="P:cytoskeleton organization"/>
    <property type="evidence" value="ECO:0007669"/>
    <property type="project" value="TreeGrafter"/>
</dbReference>
<dbReference type="PANTHER" id="PTHR16266">
    <property type="entry name" value="WD REPEAT DOMAIN 9"/>
    <property type="match status" value="1"/>
</dbReference>
<evidence type="ECO:0000256" key="3">
    <source>
        <dbReference type="ARBA" id="ARBA00023117"/>
    </source>
</evidence>
<sequence length="1199" mass="135199">IRWDNGEIEKLSPWDMEPVPDNVDQPEELGASVSVTFDEVEKLLYKPQEGEWGMRSRDEACERIISGIDQLLTLDISAAFAGPVDLCTYPKYCTVIAYPTDLNTIRTRLANRFYRRISALVWEVRYIESNARTFNEPGSAIARAAKKITTQLLKFINDEDCTNIFELCSTTDDEQDYLDTDLDDEKCLPRTSYRRRKGRGLKKRKSVKTGYDENCWKKQCMELVNLIFQCEDSEPFRQPVDLDQYPDYRHIIDTPMDFGTVKETLEAGNYDTPMELCKDIRLIFSNAKSYTPNKKSKIYSMTLRLSALFEEKIRRIVADFKNGQKQNENLRRNKRYTRRVQNQSSVQHPTKMLRNMKQKPLKSQAKIESEQEDSFTQPTSSRAACVASHKTTASNYNHSSSGESSDSACLASFERNGKARSTTLTNCSALSSESEIEASLVSSTSSSTSTSSSEDSKESPVALVLPPLHNGVCRRKNNNRRVTRNRAAQRKQTGTLLQENGNTRKTVRKKLYRSDSENVSALTSESISNSTGRHRKTPRRSAAVAANKLRLMSDVEEEVSSSESIGIGCKNRKLPHRNASAAARRMLLEGSEDDVGLKSESEKETEEQLTKRKIVSQPSSLAARRKYVSESENGTSDSETDTEAKQKNWQSNDHKQLRGTVRSVSPKVKSLTLDFSEEDSKSPNSEDGNSQRVSDQSTSACKKPAVSNSEDEVDSELDGWNGRKTLQFVPPLKKAKVLSDLEDTAESETEDREDGRCFVSESLVPTRVVGNSKSGPASSLNHSSDTESGIDSNRSNYCLTSSKTRKRKRKGKTKLVRKGSTCEETGQNAKVLRNRTCVINYKKHIKLSNVTEKKNPRRCATLAANKIKIMSDTKEELSSSESVHTVKKNRRQLHGNVSAASRKKVIGNSEVDACSKSENEKEQLSNRKKPSCPELPALKRKYISESENEKSESETEVKVTQKQDDDDDNHKKAHTTVCIVALKNLKCDSSTNHKMENGRNWGSSSQSTSTHNHHMSNSEEEGDSDLAKRETKITRKVSNKKSRSSFKRSKLLDDFKETEESEPGGKKDEKSSVSGNMEASGTATGSKLNFSCSSDSDSETDDSIYSETTETRKRKRKSEGARKEISNSNSIKPSRRPQQRKRWKPNQENDSEDLDYTKYRRANRRSKIQTRNGGRRTVRYNDCDEDDYDRGLDDVAHET</sequence>
<feature type="compositionally biased region" description="Polar residues" evidence="5">
    <location>
        <begin position="769"/>
        <end position="798"/>
    </location>
</feature>
<dbReference type="Gene3D" id="1.20.920.10">
    <property type="entry name" value="Bromodomain-like"/>
    <property type="match status" value="2"/>
</dbReference>
<feature type="compositionally biased region" description="Basic residues" evidence="5">
    <location>
        <begin position="1133"/>
        <end position="1144"/>
    </location>
</feature>
<evidence type="ECO:0000259" key="6">
    <source>
        <dbReference type="PROSITE" id="PS50014"/>
    </source>
</evidence>
<dbReference type="InterPro" id="IPR052060">
    <property type="entry name" value="Bromo_WD_repeat"/>
</dbReference>
<dbReference type="FunFam" id="1.20.920.10:FF:000008">
    <property type="entry name" value="Bromodomain and WD repeat domain containing 3"/>
    <property type="match status" value="1"/>
</dbReference>
<dbReference type="OrthoDB" id="10265743at2759"/>
<dbReference type="PRINTS" id="PR00503">
    <property type="entry name" value="BROMODOMAIN"/>
</dbReference>
<feature type="compositionally biased region" description="Polar residues" evidence="5">
    <location>
        <begin position="490"/>
        <end position="504"/>
    </location>
</feature>
<feature type="compositionally biased region" description="Basic residues" evidence="5">
    <location>
        <begin position="1159"/>
        <end position="1178"/>
    </location>
</feature>
<feature type="compositionally biased region" description="Polar residues" evidence="5">
    <location>
        <begin position="517"/>
        <end position="531"/>
    </location>
</feature>
<dbReference type="Pfam" id="PF00439">
    <property type="entry name" value="Bromodomain"/>
    <property type="match status" value="2"/>
</dbReference>
<feature type="compositionally biased region" description="Basic and acidic residues" evidence="5">
    <location>
        <begin position="642"/>
        <end position="656"/>
    </location>
</feature>
<dbReference type="GO" id="GO:0005634">
    <property type="term" value="C:nucleus"/>
    <property type="evidence" value="ECO:0007669"/>
    <property type="project" value="TreeGrafter"/>
</dbReference>
<evidence type="ECO:0000256" key="4">
    <source>
        <dbReference type="PROSITE-ProRule" id="PRU00035"/>
    </source>
</evidence>
<gene>
    <name evidence="7" type="primary">Brwd1_0</name>
    <name evidence="7" type="ORF">EUBBOU_R05496</name>
</gene>
<dbReference type="EMBL" id="VWZE01007385">
    <property type="protein sequence ID" value="NXF88417.1"/>
    <property type="molecule type" value="Genomic_DNA"/>
</dbReference>
<feature type="region of interest" description="Disordered" evidence="5">
    <location>
        <begin position="875"/>
        <end position="971"/>
    </location>
</feature>
<dbReference type="Proteomes" id="UP000583613">
    <property type="component" value="Unassembled WGS sequence"/>
</dbReference>
<dbReference type="CDD" id="cd05496">
    <property type="entry name" value="Bromo_WDR9_II"/>
    <property type="match status" value="1"/>
</dbReference>
<feature type="non-terminal residue" evidence="7">
    <location>
        <position position="1199"/>
    </location>
</feature>
<feature type="compositionally biased region" description="Polar residues" evidence="5">
    <location>
        <begin position="339"/>
        <end position="348"/>
    </location>
</feature>
<dbReference type="SMART" id="SM00297">
    <property type="entry name" value="BROMO"/>
    <property type="match status" value="2"/>
</dbReference>
<name>A0A7K8XBW7_9PICI</name>
<dbReference type="PROSITE" id="PS50014">
    <property type="entry name" value="BROMODOMAIN_2"/>
    <property type="match status" value="2"/>
</dbReference>
<feature type="region of interest" description="Disordered" evidence="5">
    <location>
        <begin position="441"/>
        <end position="541"/>
    </location>
</feature>
<dbReference type="PROSITE" id="PS00633">
    <property type="entry name" value="BROMODOMAIN_1"/>
    <property type="match status" value="1"/>
</dbReference>
<evidence type="ECO:0000256" key="5">
    <source>
        <dbReference type="SAM" id="MobiDB-lite"/>
    </source>
</evidence>
<feature type="compositionally biased region" description="Basic and acidic residues" evidence="5">
    <location>
        <begin position="595"/>
        <end position="610"/>
    </location>
</feature>
<feature type="domain" description="Bromo" evidence="6">
    <location>
        <begin position="228"/>
        <end position="298"/>
    </location>
</feature>
<feature type="compositionally biased region" description="Basic and acidic residues" evidence="5">
    <location>
        <begin position="1189"/>
        <end position="1199"/>
    </location>
</feature>
<feature type="compositionally biased region" description="Basic and acidic residues" evidence="5">
    <location>
        <begin position="913"/>
        <end position="925"/>
    </location>
</feature>
<proteinExistence type="predicted"/>
<dbReference type="GO" id="GO:0006357">
    <property type="term" value="P:regulation of transcription by RNA polymerase II"/>
    <property type="evidence" value="ECO:0007669"/>
    <property type="project" value="TreeGrafter"/>
</dbReference>
<feature type="region of interest" description="Disordered" evidence="5">
    <location>
        <begin position="324"/>
        <end position="381"/>
    </location>
</feature>
<feature type="domain" description="Bromo" evidence="6">
    <location>
        <begin position="72"/>
        <end position="142"/>
    </location>
</feature>
<keyword evidence="2" id="KW-0677">Repeat</keyword>
<protein>
    <submittedName>
        <fullName evidence="7">BRWD1 protein</fullName>
    </submittedName>
</protein>
<feature type="compositionally biased region" description="Basic residues" evidence="5">
    <location>
        <begin position="1034"/>
        <end position="1049"/>
    </location>
</feature>
<reference evidence="7 8" key="1">
    <citation type="submission" date="2019-09" db="EMBL/GenBank/DDBJ databases">
        <title>Bird 10,000 Genomes (B10K) Project - Family phase.</title>
        <authorList>
            <person name="Zhang G."/>
        </authorList>
    </citation>
    <scope>NUCLEOTIDE SEQUENCE [LARGE SCALE GENOMIC DNA]</scope>
    <source>
        <strain evidence="7">B10K-DU-001-04</strain>
        <tissue evidence="7">Muscle</tissue>
    </source>
</reference>
<dbReference type="InterPro" id="IPR018359">
    <property type="entry name" value="Bromodomain_CS"/>
</dbReference>
<feature type="non-terminal residue" evidence="7">
    <location>
        <position position="1"/>
    </location>
</feature>
<feature type="region of interest" description="Disordered" evidence="5">
    <location>
        <begin position="591"/>
        <end position="718"/>
    </location>
</feature>
<evidence type="ECO:0000256" key="1">
    <source>
        <dbReference type="ARBA" id="ARBA00022553"/>
    </source>
</evidence>
<evidence type="ECO:0000313" key="8">
    <source>
        <dbReference type="Proteomes" id="UP000583613"/>
    </source>
</evidence>
<feature type="region of interest" description="Disordered" evidence="5">
    <location>
        <begin position="768"/>
        <end position="813"/>
    </location>
</feature>
<dbReference type="SUPFAM" id="SSF47370">
    <property type="entry name" value="Bromodomain"/>
    <property type="match status" value="2"/>
</dbReference>
<keyword evidence="3 4" id="KW-0103">Bromodomain</keyword>
<evidence type="ECO:0000313" key="7">
    <source>
        <dbReference type="EMBL" id="NXF88417.1"/>
    </source>
</evidence>
<dbReference type="FunFam" id="1.20.920.10:FF:000017">
    <property type="entry name" value="Bromodomain and WD repeat domain containing 1"/>
    <property type="match status" value="1"/>
</dbReference>
<evidence type="ECO:0000256" key="2">
    <source>
        <dbReference type="ARBA" id="ARBA00022737"/>
    </source>
</evidence>
<dbReference type="PANTHER" id="PTHR16266:SF26">
    <property type="entry name" value="BROMODOMAIN AND WD REPEAT-CONTAINING PROTEIN 1"/>
    <property type="match status" value="1"/>
</dbReference>
<feature type="compositionally biased region" description="Polar residues" evidence="5">
    <location>
        <begin position="1072"/>
        <end position="1090"/>
    </location>
</feature>
<feature type="compositionally biased region" description="Basic residues" evidence="5">
    <location>
        <begin position="472"/>
        <end position="489"/>
    </location>
</feature>
<dbReference type="AlphaFoldDB" id="A0A7K8XBW7"/>
<dbReference type="GO" id="GO:0008360">
    <property type="term" value="P:regulation of cell shape"/>
    <property type="evidence" value="ECO:0007669"/>
    <property type="project" value="TreeGrafter"/>
</dbReference>